<protein>
    <recommendedName>
        <fullName evidence="2">Tyrosine specific protein phosphatases domain-containing protein</fullName>
    </recommendedName>
</protein>
<evidence type="ECO:0008006" key="2">
    <source>
        <dbReference type="Google" id="ProtNLM"/>
    </source>
</evidence>
<dbReference type="EMBL" id="UINC01000997">
    <property type="protein sequence ID" value="SUZ66910.1"/>
    <property type="molecule type" value="Genomic_DNA"/>
</dbReference>
<accession>A0A381PIZ3</accession>
<gene>
    <name evidence="1" type="ORF">METZ01_LOCUS19764</name>
</gene>
<proteinExistence type="predicted"/>
<sequence length="175" mass="19759">MRGKWARGIVPRGFKWIITDRLAVCERPGGCGASHRKVRRKEEIIWLRENDFDLVISLLGSEHNLHNYEDLTVKWAQVPYGGPEEGSERLVEVLDELVEFTAEGQRVIVHRNELNDVVCGLMGAYLLWSGLIPHGPQVISVTERLLERRLDSPGRQIIEQAVQARGAPDDEGDDA</sequence>
<dbReference type="AlphaFoldDB" id="A0A381PIZ3"/>
<evidence type="ECO:0000313" key="1">
    <source>
        <dbReference type="EMBL" id="SUZ66910.1"/>
    </source>
</evidence>
<organism evidence="1">
    <name type="scientific">marine metagenome</name>
    <dbReference type="NCBI Taxonomy" id="408172"/>
    <lineage>
        <taxon>unclassified sequences</taxon>
        <taxon>metagenomes</taxon>
        <taxon>ecological metagenomes</taxon>
    </lineage>
</organism>
<reference evidence="1" key="1">
    <citation type="submission" date="2018-05" db="EMBL/GenBank/DDBJ databases">
        <authorList>
            <person name="Lanie J.A."/>
            <person name="Ng W.-L."/>
            <person name="Kazmierczak K.M."/>
            <person name="Andrzejewski T.M."/>
            <person name="Davidsen T.M."/>
            <person name="Wayne K.J."/>
            <person name="Tettelin H."/>
            <person name="Glass J.I."/>
            <person name="Rusch D."/>
            <person name="Podicherti R."/>
            <person name="Tsui H.-C.T."/>
            <person name="Winkler M.E."/>
        </authorList>
    </citation>
    <scope>NUCLEOTIDE SEQUENCE</scope>
</reference>
<name>A0A381PIZ3_9ZZZZ</name>